<dbReference type="SMART" id="SM00757">
    <property type="entry name" value="CRA"/>
    <property type="match status" value="1"/>
</dbReference>
<evidence type="ECO:0000256" key="6">
    <source>
        <dbReference type="PROSITE-ProRule" id="PRU00810"/>
    </source>
</evidence>
<dbReference type="InterPro" id="IPR001965">
    <property type="entry name" value="Znf_PHD"/>
</dbReference>
<sequence length="841" mass="91894">MTAARLPVGIRLSTRRLSISPDGRDVTYQGASCNGDKDAAAARTTHPIPPACGIYYYEVDILSKGNKGHISIGFAGKDVRLSRLPGWEQNSWGYHGDDGCSFAAEKNGTPFGPTFGTGDTIGCGIDFSTYQAFFTKNGTLIGSAFKDIGKSTDLYPSIGLRHSGEAVRVNFGQDPFKFDIEYHVHQQRLQAWSNILTTPIDPALIAPEGGPAPSKAKAEPVTEEQAKGAINKLVLSYLAHHGYAKTARAFQKQSLGTSDAPTGDHDVDMDGTGSSGGPLSFDGDMELRTRIVNSVVAGDIDAALAETKTHYPTVLEADEGLMLFKLRCRKFVELLLEAAELRKRMKREEEADDDEMGMDVDDDAVPLGSPVTPRSKHVSFSPGRGSSKAQVEHALNQAIIYGQTLLNDYTSDKRPEVQSMFLRTVGIVAWPDPIAHGGVAAEVAGPEARVDLANELNQAILRSQGRPVQPALETIYRHTAACVYQLGVTGVGAAAFADMQKEFIDATRTDSETSIAIGARVHERVPVKRVSGVVRAGGRHYDCDWVWFYKPWKGLNGRGKVVGSKRIETADFGSISQVQTPPDPINSIATSRRDRWSTVDLRDDFRTFSFLIFLQLISVDWHQVCQPSYTDITVEETLQPFGNLAPTFRSSKLPAPLPLEYVCRAVTAQITALVLEMKSSTLSRVAGKDGQSLSGEVPVGFHGGVKCICGDPDLSSRRIIQCQVCRFWSHIDCVGNPGEFTCKTCTANNRLKALSYIDAVKANFHDRPGVYNTFLEIMKDYKCRITDTARTIERICHLFCNDPVLIQEFNIFLPRGYQLECSQDANGTNCITITTPTGTTT</sequence>
<dbReference type="Gene3D" id="3.30.40.10">
    <property type="entry name" value="Zinc/RING finger domain, C3HC4 (zinc finger)"/>
    <property type="match status" value="1"/>
</dbReference>
<evidence type="ECO:0000259" key="8">
    <source>
        <dbReference type="PROSITE" id="PS50188"/>
    </source>
</evidence>
<dbReference type="PROSITE" id="PS50188">
    <property type="entry name" value="B302_SPRY"/>
    <property type="match status" value="1"/>
</dbReference>
<comment type="caution">
    <text evidence="10">The sequence shown here is derived from an EMBL/GenBank/DDBJ whole genome shotgun (WGS) entry which is preliminary data.</text>
</comment>
<dbReference type="EMBL" id="JARIHO010000008">
    <property type="protein sequence ID" value="KAJ7356733.1"/>
    <property type="molecule type" value="Genomic_DNA"/>
</dbReference>
<dbReference type="Proteomes" id="UP001218218">
    <property type="component" value="Unassembled WGS sequence"/>
</dbReference>
<dbReference type="Pfam" id="PF08513">
    <property type="entry name" value="LisH"/>
    <property type="match status" value="1"/>
</dbReference>
<dbReference type="PROSITE" id="PS50896">
    <property type="entry name" value="LISH"/>
    <property type="match status" value="1"/>
</dbReference>
<dbReference type="Pfam" id="PF02671">
    <property type="entry name" value="PAH"/>
    <property type="match status" value="1"/>
</dbReference>
<evidence type="ECO:0000256" key="5">
    <source>
        <dbReference type="ARBA" id="ARBA00023242"/>
    </source>
</evidence>
<accession>A0AAD7EZR0</accession>
<dbReference type="SUPFAM" id="SSF57903">
    <property type="entry name" value="FYVE/PHD zinc finger"/>
    <property type="match status" value="1"/>
</dbReference>
<feature type="region of interest" description="Disordered" evidence="7">
    <location>
        <begin position="251"/>
        <end position="278"/>
    </location>
</feature>
<dbReference type="AlphaFoldDB" id="A0AAD7EZR0"/>
<dbReference type="Pfam" id="PF00622">
    <property type="entry name" value="SPRY"/>
    <property type="match status" value="1"/>
</dbReference>
<comment type="subcellular location">
    <subcellularLocation>
        <location evidence="1 6">Nucleus</location>
    </subcellularLocation>
</comment>
<dbReference type="SMART" id="SM00449">
    <property type="entry name" value="SPRY"/>
    <property type="match status" value="1"/>
</dbReference>
<dbReference type="GO" id="GO:0005634">
    <property type="term" value="C:nucleus"/>
    <property type="evidence" value="ECO:0007669"/>
    <property type="project" value="UniProtKB-SubCell"/>
</dbReference>
<dbReference type="InterPro" id="IPR011011">
    <property type="entry name" value="Znf_FYVE_PHD"/>
</dbReference>
<organism evidence="10 11">
    <name type="scientific">Mycena albidolilacea</name>
    <dbReference type="NCBI Taxonomy" id="1033008"/>
    <lineage>
        <taxon>Eukaryota</taxon>
        <taxon>Fungi</taxon>
        <taxon>Dikarya</taxon>
        <taxon>Basidiomycota</taxon>
        <taxon>Agaricomycotina</taxon>
        <taxon>Agaricomycetes</taxon>
        <taxon>Agaricomycetidae</taxon>
        <taxon>Agaricales</taxon>
        <taxon>Marasmiineae</taxon>
        <taxon>Mycenaceae</taxon>
        <taxon>Mycena</taxon>
    </lineage>
</organism>
<dbReference type="Gene3D" id="1.20.1160.11">
    <property type="entry name" value="Paired amphipathic helix"/>
    <property type="match status" value="1"/>
</dbReference>
<protein>
    <submittedName>
        <fullName evidence="10">Uncharacterized protein</fullName>
    </submittedName>
</protein>
<dbReference type="InterPro" id="IPR024964">
    <property type="entry name" value="CTLH/CRA"/>
</dbReference>
<dbReference type="InterPro" id="IPR035782">
    <property type="entry name" value="SPRY_RanBP9/10"/>
</dbReference>
<keyword evidence="11" id="KW-1185">Reference proteome</keyword>
<dbReference type="Pfam" id="PF10607">
    <property type="entry name" value="CTLH"/>
    <property type="match status" value="1"/>
</dbReference>
<evidence type="ECO:0000259" key="9">
    <source>
        <dbReference type="PROSITE" id="PS50897"/>
    </source>
</evidence>
<evidence type="ECO:0000256" key="1">
    <source>
        <dbReference type="ARBA" id="ARBA00004123"/>
    </source>
</evidence>
<keyword evidence="2" id="KW-0479">Metal-binding</keyword>
<dbReference type="GO" id="GO:0006355">
    <property type="term" value="P:regulation of DNA-templated transcription"/>
    <property type="evidence" value="ECO:0007669"/>
    <property type="project" value="InterPro"/>
</dbReference>
<dbReference type="Gene3D" id="2.60.120.920">
    <property type="match status" value="1"/>
</dbReference>
<keyword evidence="5 6" id="KW-0539">Nucleus</keyword>
<dbReference type="InterPro" id="IPR050618">
    <property type="entry name" value="Ubq-SigPath_Reg"/>
</dbReference>
<keyword evidence="3" id="KW-0863">Zinc-finger</keyword>
<evidence type="ECO:0000313" key="11">
    <source>
        <dbReference type="Proteomes" id="UP001218218"/>
    </source>
</evidence>
<evidence type="ECO:0000256" key="2">
    <source>
        <dbReference type="ARBA" id="ARBA00022723"/>
    </source>
</evidence>
<dbReference type="InterPro" id="IPR013144">
    <property type="entry name" value="CRA_dom"/>
</dbReference>
<dbReference type="SMART" id="SM00249">
    <property type="entry name" value="PHD"/>
    <property type="match status" value="1"/>
</dbReference>
<feature type="domain" description="CTLH" evidence="9">
    <location>
        <begin position="284"/>
        <end position="342"/>
    </location>
</feature>
<dbReference type="InterPro" id="IPR036600">
    <property type="entry name" value="PAH_sf"/>
</dbReference>
<dbReference type="SMART" id="SM00668">
    <property type="entry name" value="CTLH"/>
    <property type="match status" value="1"/>
</dbReference>
<dbReference type="CDD" id="cd12909">
    <property type="entry name" value="SPRY_RanBP9_10"/>
    <property type="match status" value="1"/>
</dbReference>
<dbReference type="InterPro" id="IPR006595">
    <property type="entry name" value="CTLH_C"/>
</dbReference>
<dbReference type="FunFam" id="1.20.1160.11:FF:000001">
    <property type="entry name" value="Paired amphipathic helix protein Sin3"/>
    <property type="match status" value="1"/>
</dbReference>
<dbReference type="GO" id="GO:0008270">
    <property type="term" value="F:zinc ion binding"/>
    <property type="evidence" value="ECO:0007669"/>
    <property type="project" value="UniProtKB-KW"/>
</dbReference>
<dbReference type="InterPro" id="IPR003822">
    <property type="entry name" value="PAH"/>
</dbReference>
<dbReference type="CDD" id="cd15489">
    <property type="entry name" value="PHD_SF"/>
    <property type="match status" value="1"/>
</dbReference>
<evidence type="ECO:0000313" key="10">
    <source>
        <dbReference type="EMBL" id="KAJ7356733.1"/>
    </source>
</evidence>
<dbReference type="InterPro" id="IPR001870">
    <property type="entry name" value="B30.2/SPRY"/>
</dbReference>
<reference evidence="10" key="1">
    <citation type="submission" date="2023-03" db="EMBL/GenBank/DDBJ databases">
        <title>Massive genome expansion in bonnet fungi (Mycena s.s.) driven by repeated elements and novel gene families across ecological guilds.</title>
        <authorList>
            <consortium name="Lawrence Berkeley National Laboratory"/>
            <person name="Harder C.B."/>
            <person name="Miyauchi S."/>
            <person name="Viragh M."/>
            <person name="Kuo A."/>
            <person name="Thoen E."/>
            <person name="Andreopoulos B."/>
            <person name="Lu D."/>
            <person name="Skrede I."/>
            <person name="Drula E."/>
            <person name="Henrissat B."/>
            <person name="Morin E."/>
            <person name="Kohler A."/>
            <person name="Barry K."/>
            <person name="LaButti K."/>
            <person name="Morin E."/>
            <person name="Salamov A."/>
            <person name="Lipzen A."/>
            <person name="Mereny Z."/>
            <person name="Hegedus B."/>
            <person name="Baldrian P."/>
            <person name="Stursova M."/>
            <person name="Weitz H."/>
            <person name="Taylor A."/>
            <person name="Grigoriev I.V."/>
            <person name="Nagy L.G."/>
            <person name="Martin F."/>
            <person name="Kauserud H."/>
        </authorList>
    </citation>
    <scope>NUCLEOTIDE SEQUENCE</scope>
    <source>
        <strain evidence="10">CBHHK002</strain>
    </source>
</reference>
<gene>
    <name evidence="10" type="ORF">DFH08DRAFT_932816</name>
</gene>
<dbReference type="InterPro" id="IPR003877">
    <property type="entry name" value="SPRY_dom"/>
</dbReference>
<keyword evidence="4" id="KW-0862">Zinc</keyword>
<dbReference type="PROSITE" id="PS51477">
    <property type="entry name" value="PAH"/>
    <property type="match status" value="1"/>
</dbReference>
<feature type="domain" description="B30.2/SPRY" evidence="8">
    <location>
        <begin position="1"/>
        <end position="176"/>
    </location>
</feature>
<dbReference type="InterPro" id="IPR006594">
    <property type="entry name" value="LisH"/>
</dbReference>
<evidence type="ECO:0000256" key="7">
    <source>
        <dbReference type="SAM" id="MobiDB-lite"/>
    </source>
</evidence>
<evidence type="ECO:0000256" key="3">
    <source>
        <dbReference type="ARBA" id="ARBA00022771"/>
    </source>
</evidence>
<evidence type="ECO:0000256" key="4">
    <source>
        <dbReference type="ARBA" id="ARBA00022833"/>
    </source>
</evidence>
<feature type="compositionally biased region" description="Polar residues" evidence="7">
    <location>
        <begin position="251"/>
        <end position="260"/>
    </location>
</feature>
<dbReference type="InterPro" id="IPR043136">
    <property type="entry name" value="B30.2/SPRY_sf"/>
</dbReference>
<dbReference type="PROSITE" id="PS50897">
    <property type="entry name" value="CTLH"/>
    <property type="match status" value="1"/>
</dbReference>
<dbReference type="SUPFAM" id="SSF49899">
    <property type="entry name" value="Concanavalin A-like lectins/glucanases"/>
    <property type="match status" value="1"/>
</dbReference>
<dbReference type="SUPFAM" id="SSF47762">
    <property type="entry name" value="PAH2 domain"/>
    <property type="match status" value="1"/>
</dbReference>
<dbReference type="InterPro" id="IPR013320">
    <property type="entry name" value="ConA-like_dom_sf"/>
</dbReference>
<dbReference type="PANTHER" id="PTHR12864">
    <property type="entry name" value="RAN BINDING PROTEIN 9-RELATED"/>
    <property type="match status" value="1"/>
</dbReference>
<proteinExistence type="predicted"/>
<dbReference type="InterPro" id="IPR013083">
    <property type="entry name" value="Znf_RING/FYVE/PHD"/>
</dbReference>
<feature type="region of interest" description="Disordered" evidence="7">
    <location>
        <begin position="366"/>
        <end position="386"/>
    </location>
</feature>
<name>A0AAD7EZR0_9AGAR</name>